<dbReference type="Proteomes" id="UP000429523">
    <property type="component" value="Unassembled WGS sequence"/>
</dbReference>
<evidence type="ECO:0000313" key="8">
    <source>
        <dbReference type="Proteomes" id="UP000433483"/>
    </source>
</evidence>
<dbReference type="EMBL" id="QXGE01000285">
    <property type="protein sequence ID" value="KAE9317297.1"/>
    <property type="molecule type" value="Genomic_DNA"/>
</dbReference>
<sequence>MPSRQALSVVNTRVVAVSVVINLVTSVGTAPPTRGRYHATRSPRFVQSSIALR</sequence>
<dbReference type="EMBL" id="QXGD01000325">
    <property type="protein sequence ID" value="KAE9243241.1"/>
    <property type="molecule type" value="Genomic_DNA"/>
</dbReference>
<evidence type="ECO:0000313" key="12">
    <source>
        <dbReference type="Proteomes" id="UP000441208"/>
    </source>
</evidence>
<comment type="caution">
    <text evidence="3">The sequence shown here is derived from an EMBL/GenBank/DDBJ whole genome shotgun (WGS) entry which is preliminary data.</text>
</comment>
<dbReference type="Proteomes" id="UP000440367">
    <property type="component" value="Unassembled WGS sequence"/>
</dbReference>
<keyword evidence="8" id="KW-1185">Reference proteome</keyword>
<protein>
    <submittedName>
        <fullName evidence="3">Uncharacterized protein</fullName>
    </submittedName>
</protein>
<dbReference type="Proteomes" id="UP000441208">
    <property type="component" value="Unassembled WGS sequence"/>
</dbReference>
<accession>A0A6A3U9V6</accession>
<evidence type="ECO:0000313" key="2">
    <source>
        <dbReference type="EMBL" id="KAE9123010.1"/>
    </source>
</evidence>
<evidence type="ECO:0000313" key="5">
    <source>
        <dbReference type="EMBL" id="KAE9243241.1"/>
    </source>
</evidence>
<dbReference type="EMBL" id="QXGA01000331">
    <property type="protein sequence ID" value="KAE9147711.1"/>
    <property type="molecule type" value="Genomic_DNA"/>
</dbReference>
<dbReference type="Proteomes" id="UP000433483">
    <property type="component" value="Unassembled WGS sequence"/>
</dbReference>
<proteinExistence type="predicted"/>
<name>A0A6A3U9V6_9STRA</name>
<gene>
    <name evidence="6" type="ORF">PF001_g6910</name>
    <name evidence="5" type="ORF">PF002_g8353</name>
    <name evidence="4" type="ORF">PF005_g7787</name>
    <name evidence="3" type="ORF">PF006_g7626</name>
    <name evidence="2" type="ORF">PF007_g7217</name>
    <name evidence="1" type="ORF">PF009_g8472</name>
</gene>
<evidence type="ECO:0000313" key="4">
    <source>
        <dbReference type="EMBL" id="KAE9219640.1"/>
    </source>
</evidence>
<dbReference type="Proteomes" id="UP000437068">
    <property type="component" value="Unassembled WGS sequence"/>
</dbReference>
<evidence type="ECO:0000313" key="1">
    <source>
        <dbReference type="EMBL" id="KAE8941744.1"/>
    </source>
</evidence>
<evidence type="ECO:0000313" key="7">
    <source>
        <dbReference type="Proteomes" id="UP000429523"/>
    </source>
</evidence>
<dbReference type="EMBL" id="QXGB01000318">
    <property type="protein sequence ID" value="KAE9219640.1"/>
    <property type="molecule type" value="Genomic_DNA"/>
</dbReference>
<dbReference type="Proteomes" id="UP000440732">
    <property type="component" value="Unassembled WGS sequence"/>
</dbReference>
<dbReference type="EMBL" id="QXGF01000343">
    <property type="protein sequence ID" value="KAE8941744.1"/>
    <property type="molecule type" value="Genomic_DNA"/>
</dbReference>
<dbReference type="AlphaFoldDB" id="A0A6A3U9V6"/>
<evidence type="ECO:0000313" key="10">
    <source>
        <dbReference type="Proteomes" id="UP000440367"/>
    </source>
</evidence>
<dbReference type="EMBL" id="QXFZ01000284">
    <property type="protein sequence ID" value="KAE9123010.1"/>
    <property type="molecule type" value="Genomic_DNA"/>
</dbReference>
<evidence type="ECO:0000313" key="9">
    <source>
        <dbReference type="Proteomes" id="UP000437068"/>
    </source>
</evidence>
<evidence type="ECO:0000313" key="11">
    <source>
        <dbReference type="Proteomes" id="UP000440732"/>
    </source>
</evidence>
<evidence type="ECO:0000313" key="6">
    <source>
        <dbReference type="EMBL" id="KAE9317297.1"/>
    </source>
</evidence>
<organism evidence="3 11">
    <name type="scientific">Phytophthora fragariae</name>
    <dbReference type="NCBI Taxonomy" id="53985"/>
    <lineage>
        <taxon>Eukaryota</taxon>
        <taxon>Sar</taxon>
        <taxon>Stramenopiles</taxon>
        <taxon>Oomycota</taxon>
        <taxon>Peronosporomycetes</taxon>
        <taxon>Peronosporales</taxon>
        <taxon>Peronosporaceae</taxon>
        <taxon>Phytophthora</taxon>
    </lineage>
</organism>
<reference evidence="7 8" key="1">
    <citation type="submission" date="2018-08" db="EMBL/GenBank/DDBJ databases">
        <title>Genomic investigation of the strawberry pathogen Phytophthora fragariae indicates pathogenicity is determined by transcriptional variation in three key races.</title>
        <authorList>
            <person name="Adams T.M."/>
            <person name="Armitage A.D."/>
            <person name="Sobczyk M.K."/>
            <person name="Bates H.J."/>
            <person name="Dunwell J.M."/>
            <person name="Nellist C.F."/>
            <person name="Harrison R.J."/>
        </authorList>
    </citation>
    <scope>NUCLEOTIDE SEQUENCE [LARGE SCALE GENOMIC DNA]</scope>
    <source>
        <strain evidence="6 9">A4</strain>
        <strain evidence="5 10">BC-1</strain>
        <strain evidence="4 8">NOV-27</strain>
        <strain evidence="3 11">NOV-5</strain>
        <strain evidence="2 12">NOV-71</strain>
        <strain evidence="1 7">NOV-9</strain>
    </source>
</reference>
<evidence type="ECO:0000313" key="3">
    <source>
        <dbReference type="EMBL" id="KAE9147711.1"/>
    </source>
</evidence>